<dbReference type="SMART" id="SM00116">
    <property type="entry name" value="CBS"/>
    <property type="match status" value="2"/>
</dbReference>
<dbReference type="InterPro" id="IPR028979">
    <property type="entry name" value="Ser_kin/Pase_Hpr-like_N_sf"/>
</dbReference>
<dbReference type="NCBIfam" id="NF011442">
    <property type="entry name" value="PRK14869.1-4"/>
    <property type="match status" value="1"/>
</dbReference>
<dbReference type="InterPro" id="IPR038763">
    <property type="entry name" value="DHH_sf"/>
</dbReference>
<dbReference type="InterPro" id="IPR038222">
    <property type="entry name" value="DHHA2_dom_sf"/>
</dbReference>
<dbReference type="InterPro" id="IPR010766">
    <property type="entry name" value="DRTGG"/>
</dbReference>
<dbReference type="PANTHER" id="PTHR12112:SF22">
    <property type="entry name" value="MANGANESE-DEPENDENT INORGANIC PYROPHOSPHATASE-RELATED"/>
    <property type="match status" value="1"/>
</dbReference>
<evidence type="ECO:0000256" key="5">
    <source>
        <dbReference type="ARBA" id="ARBA00023211"/>
    </source>
</evidence>
<dbReference type="Pfam" id="PF01368">
    <property type="entry name" value="DHH"/>
    <property type="match status" value="1"/>
</dbReference>
<reference evidence="10 11" key="1">
    <citation type="submission" date="2019-08" db="EMBL/GenBank/DDBJ databases">
        <title>In-depth cultivation of the pig gut microbiome towards novel bacterial diversity and tailored functional studies.</title>
        <authorList>
            <person name="Wylensek D."/>
            <person name="Hitch T.C.A."/>
            <person name="Clavel T."/>
        </authorList>
    </citation>
    <scope>NUCLEOTIDE SEQUENCE [LARGE SCALE GENOMIC DNA]</scope>
    <source>
        <strain evidence="10 11">Oil+RF-744-WCA-WT-13</strain>
    </source>
</reference>
<feature type="domain" description="CBS" evidence="9">
    <location>
        <begin position="255"/>
        <end position="312"/>
    </location>
</feature>
<dbReference type="InterPro" id="IPR004097">
    <property type="entry name" value="DHHA2"/>
</dbReference>
<keyword evidence="5" id="KW-0464">Manganese</keyword>
<evidence type="ECO:0000256" key="4">
    <source>
        <dbReference type="ARBA" id="ARBA00022801"/>
    </source>
</evidence>
<dbReference type="GO" id="GO:0004427">
    <property type="term" value="F:inorganic diphosphate phosphatase activity"/>
    <property type="evidence" value="ECO:0007669"/>
    <property type="project" value="UniProtKB-EC"/>
</dbReference>
<evidence type="ECO:0000256" key="3">
    <source>
        <dbReference type="ARBA" id="ARBA00022723"/>
    </source>
</evidence>
<keyword evidence="3" id="KW-0479">Metal-binding</keyword>
<dbReference type="Gene3D" id="3.40.1390.20">
    <property type="entry name" value="HprK N-terminal domain-like"/>
    <property type="match status" value="1"/>
</dbReference>
<evidence type="ECO:0000256" key="2">
    <source>
        <dbReference type="ARBA" id="ARBA00012146"/>
    </source>
</evidence>
<dbReference type="InterPro" id="IPR000644">
    <property type="entry name" value="CBS_dom"/>
</dbReference>
<feature type="domain" description="CBS" evidence="9">
    <location>
        <begin position="77"/>
        <end position="135"/>
    </location>
</feature>
<keyword evidence="11" id="KW-1185">Reference proteome</keyword>
<dbReference type="Pfam" id="PF02833">
    <property type="entry name" value="DHHA2"/>
    <property type="match status" value="1"/>
</dbReference>
<keyword evidence="8" id="KW-0129">CBS domain</keyword>
<organism evidence="10 11">
    <name type="scientific">Bilifractor porci</name>
    <dbReference type="NCBI Taxonomy" id="2606636"/>
    <lineage>
        <taxon>Bacteria</taxon>
        <taxon>Bacillati</taxon>
        <taxon>Bacillota</taxon>
        <taxon>Clostridia</taxon>
        <taxon>Lachnospirales</taxon>
        <taxon>Lachnospiraceae</taxon>
        <taxon>Bilifractor</taxon>
    </lineage>
</organism>
<protein>
    <recommendedName>
        <fullName evidence="2">inorganic diphosphatase</fullName>
        <ecNumber evidence="2">3.6.1.1</ecNumber>
    </recommendedName>
    <alternativeName>
        <fullName evidence="6">Pyrophosphate phospho-hydrolase</fullName>
    </alternativeName>
</protein>
<dbReference type="EMBL" id="VUMV01000002">
    <property type="protein sequence ID" value="MST81410.1"/>
    <property type="molecule type" value="Genomic_DNA"/>
</dbReference>
<sequence length="552" mass="61799">MKKNNEIYIVGHRNPDTDSICSAIAYADIKNRSEKTKIYRAMRAGQVNEETEFVLKYFQVDQPDYLPDAGTQVEEIEIHKVPGVSGDMSVKQAWNSMKEQNIVTLPITTKTNRLQGLITVTDIAKSYMDVYDSDVLSKAKAQYSVIAETLDGEILVGDGQKHFETGRVIIGAFHPDMMSSFIHEHDLVILGNRVEDQLCCIDLKAGCLVVGLGAKVSNSIKKLAEEAGSVIISSPHDTYTIARLINQAIPISHLMNAKDLIKFSISDKVDDIEEVMKNSRHRDYPILDKRGCYVGTISRRNLIGLHGKRLILVDHNEKSQAVLNVGEAEILEIVDHHRLGSLETVGPIMFRNEPVGCTATIMYEIYHERRLKIPQKIAGLLCSAIISDTLLFRSPTCTPLDQKAAREMAEIAGIQDLEKYAADMFRAGSNLEDKSAEEIFYQDNKRFNIEKTVFAVGQISSMSGEELHLIKDKLIPHLEMECGKHDVHMVFFMLTNIIEESTELLYYGEGAKELIEEAFHTEVGAASCVLPGVISRKKQLIPAFMRALQEKD</sequence>
<dbReference type="InterPro" id="IPR001667">
    <property type="entry name" value="DDH_dom"/>
</dbReference>
<dbReference type="FunFam" id="3.90.1640.10:FF:000001">
    <property type="entry name" value="Probable manganese-dependent inorganic pyrophosphatase"/>
    <property type="match status" value="1"/>
</dbReference>
<dbReference type="Gene3D" id="3.10.580.10">
    <property type="entry name" value="CBS-domain"/>
    <property type="match status" value="1"/>
</dbReference>
<evidence type="ECO:0000256" key="6">
    <source>
        <dbReference type="ARBA" id="ARBA00032535"/>
    </source>
</evidence>
<dbReference type="InterPro" id="IPR046342">
    <property type="entry name" value="CBS_dom_sf"/>
</dbReference>
<evidence type="ECO:0000256" key="8">
    <source>
        <dbReference type="PROSITE-ProRule" id="PRU00703"/>
    </source>
</evidence>
<accession>A0A7X2P7D7</accession>
<dbReference type="SUPFAM" id="SSF54631">
    <property type="entry name" value="CBS-domain pair"/>
    <property type="match status" value="1"/>
</dbReference>
<dbReference type="EC" id="3.6.1.1" evidence="2"/>
<dbReference type="NCBIfam" id="NF011443">
    <property type="entry name" value="PRK14869.1-5"/>
    <property type="match status" value="1"/>
</dbReference>
<dbReference type="GO" id="GO:0046872">
    <property type="term" value="F:metal ion binding"/>
    <property type="evidence" value="ECO:0007669"/>
    <property type="project" value="UniProtKB-KW"/>
</dbReference>
<evidence type="ECO:0000259" key="9">
    <source>
        <dbReference type="PROSITE" id="PS51371"/>
    </source>
</evidence>
<dbReference type="Proteomes" id="UP000466864">
    <property type="component" value="Unassembled WGS sequence"/>
</dbReference>
<keyword evidence="4 10" id="KW-0378">Hydrolase</keyword>
<proteinExistence type="predicted"/>
<dbReference type="GO" id="GO:0005737">
    <property type="term" value="C:cytoplasm"/>
    <property type="evidence" value="ECO:0007669"/>
    <property type="project" value="InterPro"/>
</dbReference>
<gene>
    <name evidence="10" type="ORF">FYJ60_03635</name>
</gene>
<dbReference type="Gene3D" id="3.10.310.20">
    <property type="entry name" value="DHHA2 domain"/>
    <property type="match status" value="1"/>
</dbReference>
<comment type="caution">
    <text evidence="10">The sequence shown here is derived from an EMBL/GenBank/DDBJ whole genome shotgun (WGS) entry which is preliminary data.</text>
</comment>
<name>A0A7X2P7D7_9FIRM</name>
<dbReference type="SUPFAM" id="SSF75138">
    <property type="entry name" value="HprK N-terminal domain-like"/>
    <property type="match status" value="1"/>
</dbReference>
<evidence type="ECO:0000313" key="11">
    <source>
        <dbReference type="Proteomes" id="UP000466864"/>
    </source>
</evidence>
<dbReference type="Pfam" id="PF00571">
    <property type="entry name" value="CBS"/>
    <property type="match status" value="2"/>
</dbReference>
<comment type="catalytic activity">
    <reaction evidence="7">
        <text>diphosphate + H2O = 2 phosphate + H(+)</text>
        <dbReference type="Rhea" id="RHEA:24576"/>
        <dbReference type="ChEBI" id="CHEBI:15377"/>
        <dbReference type="ChEBI" id="CHEBI:15378"/>
        <dbReference type="ChEBI" id="CHEBI:33019"/>
        <dbReference type="ChEBI" id="CHEBI:43474"/>
        <dbReference type="EC" id="3.6.1.1"/>
    </reaction>
</comment>
<dbReference type="Pfam" id="PF07085">
    <property type="entry name" value="DRTGG"/>
    <property type="match status" value="1"/>
</dbReference>
<dbReference type="RefSeq" id="WP_154457218.1">
    <property type="nucleotide sequence ID" value="NZ_VUMV01000002.1"/>
</dbReference>
<evidence type="ECO:0000313" key="10">
    <source>
        <dbReference type="EMBL" id="MST81410.1"/>
    </source>
</evidence>
<dbReference type="PROSITE" id="PS51371">
    <property type="entry name" value="CBS"/>
    <property type="match status" value="2"/>
</dbReference>
<dbReference type="SMART" id="SM01131">
    <property type="entry name" value="DHHA2"/>
    <property type="match status" value="1"/>
</dbReference>
<evidence type="ECO:0000256" key="7">
    <source>
        <dbReference type="ARBA" id="ARBA00047820"/>
    </source>
</evidence>
<dbReference type="PANTHER" id="PTHR12112">
    <property type="entry name" value="BNIP - RELATED"/>
    <property type="match status" value="1"/>
</dbReference>
<evidence type="ECO:0000256" key="1">
    <source>
        <dbReference type="ARBA" id="ARBA00001936"/>
    </source>
</evidence>
<dbReference type="SUPFAM" id="SSF64182">
    <property type="entry name" value="DHH phosphoesterases"/>
    <property type="match status" value="1"/>
</dbReference>
<dbReference type="Gene3D" id="3.90.1640.10">
    <property type="entry name" value="inorganic pyrophosphatase (n-terminal core)"/>
    <property type="match status" value="2"/>
</dbReference>
<comment type="cofactor">
    <cofactor evidence="1">
        <name>Mn(2+)</name>
        <dbReference type="ChEBI" id="CHEBI:29035"/>
    </cofactor>
</comment>
<dbReference type="AlphaFoldDB" id="A0A7X2P7D7"/>